<evidence type="ECO:0000256" key="1">
    <source>
        <dbReference type="ARBA" id="ARBA00009437"/>
    </source>
</evidence>
<dbReference type="RefSeq" id="WP_261499247.1">
    <property type="nucleotide sequence ID" value="NZ_JAODYH010000003.1"/>
</dbReference>
<feature type="domain" description="HTH lysR-type" evidence="5">
    <location>
        <begin position="5"/>
        <end position="62"/>
    </location>
</feature>
<dbReference type="Proteomes" id="UP001525968">
    <property type="component" value="Unassembled WGS sequence"/>
</dbReference>
<evidence type="ECO:0000259" key="5">
    <source>
        <dbReference type="PROSITE" id="PS50931"/>
    </source>
</evidence>
<evidence type="ECO:0000313" key="6">
    <source>
        <dbReference type="EMBL" id="MCT9810251.1"/>
    </source>
</evidence>
<keyword evidence="4" id="KW-0804">Transcription</keyword>
<dbReference type="Gene3D" id="3.40.190.290">
    <property type="match status" value="1"/>
</dbReference>
<gene>
    <name evidence="6" type="ORF">N0K08_06385</name>
</gene>
<evidence type="ECO:0000256" key="3">
    <source>
        <dbReference type="ARBA" id="ARBA00023125"/>
    </source>
</evidence>
<dbReference type="Pfam" id="PF03466">
    <property type="entry name" value="LysR_substrate"/>
    <property type="match status" value="1"/>
</dbReference>
<protein>
    <submittedName>
        <fullName evidence="6">LysR family transcriptional regulator</fullName>
    </submittedName>
</protein>
<dbReference type="Pfam" id="PF00126">
    <property type="entry name" value="HTH_1"/>
    <property type="match status" value="1"/>
</dbReference>
<dbReference type="CDD" id="cd08440">
    <property type="entry name" value="PBP2_LTTR_like_4"/>
    <property type="match status" value="1"/>
</dbReference>
<dbReference type="PROSITE" id="PS50931">
    <property type="entry name" value="HTH_LYSR"/>
    <property type="match status" value="1"/>
</dbReference>
<organism evidence="6 7">
    <name type="scientific">Acidovorax bellezanensis</name>
    <dbReference type="NCBI Taxonomy" id="2976702"/>
    <lineage>
        <taxon>Bacteria</taxon>
        <taxon>Pseudomonadati</taxon>
        <taxon>Pseudomonadota</taxon>
        <taxon>Betaproteobacteria</taxon>
        <taxon>Burkholderiales</taxon>
        <taxon>Comamonadaceae</taxon>
        <taxon>Acidovorax</taxon>
    </lineage>
</organism>
<dbReference type="InterPro" id="IPR036390">
    <property type="entry name" value="WH_DNA-bd_sf"/>
</dbReference>
<reference evidence="6 7" key="1">
    <citation type="submission" date="2022-09" db="EMBL/GenBank/DDBJ databases">
        <title>Draft genome of isolate Be4.</title>
        <authorList>
            <person name="Sanchez-Castro I."/>
            <person name="Martinez-Rodriguez P."/>
            <person name="Descostes M."/>
            <person name="Merroun M."/>
        </authorList>
    </citation>
    <scope>NUCLEOTIDE SEQUENCE [LARGE SCALE GENOMIC DNA]</scope>
    <source>
        <strain evidence="6 7">Be4</strain>
    </source>
</reference>
<dbReference type="InterPro" id="IPR005119">
    <property type="entry name" value="LysR_subst-bd"/>
</dbReference>
<name>A0ABT2PIE4_9BURK</name>
<accession>A0ABT2PIE4</accession>
<dbReference type="InterPro" id="IPR050950">
    <property type="entry name" value="HTH-type_LysR_regulators"/>
</dbReference>
<comment type="similarity">
    <text evidence="1">Belongs to the LysR transcriptional regulatory family.</text>
</comment>
<dbReference type="InterPro" id="IPR036388">
    <property type="entry name" value="WH-like_DNA-bd_sf"/>
</dbReference>
<proteinExistence type="inferred from homology"/>
<evidence type="ECO:0000256" key="4">
    <source>
        <dbReference type="ARBA" id="ARBA00023163"/>
    </source>
</evidence>
<comment type="caution">
    <text evidence="6">The sequence shown here is derived from an EMBL/GenBank/DDBJ whole genome shotgun (WGS) entry which is preliminary data.</text>
</comment>
<keyword evidence="2" id="KW-0805">Transcription regulation</keyword>
<dbReference type="InterPro" id="IPR000847">
    <property type="entry name" value="LysR_HTH_N"/>
</dbReference>
<dbReference type="PANTHER" id="PTHR30419">
    <property type="entry name" value="HTH-TYPE TRANSCRIPTIONAL REGULATOR YBHD"/>
    <property type="match status" value="1"/>
</dbReference>
<keyword evidence="3" id="KW-0238">DNA-binding</keyword>
<dbReference type="SUPFAM" id="SSF46785">
    <property type="entry name" value="Winged helix' DNA-binding domain"/>
    <property type="match status" value="1"/>
</dbReference>
<dbReference type="SUPFAM" id="SSF53850">
    <property type="entry name" value="Periplasmic binding protein-like II"/>
    <property type="match status" value="1"/>
</dbReference>
<evidence type="ECO:0000313" key="7">
    <source>
        <dbReference type="Proteomes" id="UP001525968"/>
    </source>
</evidence>
<keyword evidence="7" id="KW-1185">Reference proteome</keyword>
<sequence length="306" mass="32781">MEPNLSTKDLRAFLALSQTRNFGQTALQLHTSQSALSALIARLEEQLGARLFDRTTRSVSLTDTGQAFAVHAASLLRQTQEAVQAIQDTMALRQGKVSVAALPSLAASLVPALLARFHAAHPQVRLALIDTLSAHAFALVRDGKVDFALTAADPQQEDLVYEPLTQDHFVLLCAPDHPLARESGPIALEATLGYPHISMSPTASVRQYVDQALGRQDLRFCPAFEVDHIATIGALLSAGLGVGVLPEIAYQLIAHRGLAMRPLSAPGIQRPLGLVRRKSPQLSPAAQAFRTLLVEHFGAPASHGTV</sequence>
<dbReference type="EMBL" id="JAODYH010000003">
    <property type="protein sequence ID" value="MCT9810251.1"/>
    <property type="molecule type" value="Genomic_DNA"/>
</dbReference>
<dbReference type="PRINTS" id="PR00039">
    <property type="entry name" value="HTHLYSR"/>
</dbReference>
<dbReference type="Gene3D" id="1.10.10.10">
    <property type="entry name" value="Winged helix-like DNA-binding domain superfamily/Winged helix DNA-binding domain"/>
    <property type="match status" value="1"/>
</dbReference>
<evidence type="ECO:0000256" key="2">
    <source>
        <dbReference type="ARBA" id="ARBA00023015"/>
    </source>
</evidence>
<dbReference type="PANTHER" id="PTHR30419:SF8">
    <property type="entry name" value="NITROGEN ASSIMILATION TRANSCRIPTIONAL ACTIVATOR-RELATED"/>
    <property type="match status" value="1"/>
</dbReference>